<protein>
    <submittedName>
        <fullName evidence="3">Protein-tyrosine-phosphatase</fullName>
    </submittedName>
</protein>
<dbReference type="InterPro" id="IPR036196">
    <property type="entry name" value="Ptyr_pPase_sf"/>
</dbReference>
<evidence type="ECO:0000259" key="2">
    <source>
        <dbReference type="SMART" id="SM00226"/>
    </source>
</evidence>
<dbReference type="Gene3D" id="3.40.50.2300">
    <property type="match status" value="1"/>
</dbReference>
<dbReference type="RefSeq" id="WP_090070277.1">
    <property type="nucleotide sequence ID" value="NZ_FOVR01000002.1"/>
</dbReference>
<gene>
    <name evidence="3" type="ORF">SAMN04488056_102629</name>
</gene>
<dbReference type="PANTHER" id="PTHR43428:SF1">
    <property type="entry name" value="ARSENATE REDUCTASE"/>
    <property type="match status" value="1"/>
</dbReference>
<dbReference type="AlphaFoldDB" id="A0A1I5DJH4"/>
<dbReference type="OrthoDB" id="9799372at2"/>
<proteinExistence type="predicted"/>
<dbReference type="PANTHER" id="PTHR43428">
    <property type="entry name" value="ARSENATE REDUCTASE"/>
    <property type="match status" value="1"/>
</dbReference>
<dbReference type="SMART" id="SM00226">
    <property type="entry name" value="LMWPc"/>
    <property type="match status" value="1"/>
</dbReference>
<dbReference type="GO" id="GO:0046685">
    <property type="term" value="P:response to arsenic-containing substance"/>
    <property type="evidence" value="ECO:0007669"/>
    <property type="project" value="UniProtKB-KW"/>
</dbReference>
<evidence type="ECO:0000313" key="4">
    <source>
        <dbReference type="Proteomes" id="UP000199236"/>
    </source>
</evidence>
<evidence type="ECO:0000256" key="1">
    <source>
        <dbReference type="ARBA" id="ARBA00022849"/>
    </source>
</evidence>
<evidence type="ECO:0000313" key="3">
    <source>
        <dbReference type="EMBL" id="SFN99415.1"/>
    </source>
</evidence>
<organism evidence="3 4">
    <name type="scientific">Cohaesibacter marisflavi</name>
    <dbReference type="NCBI Taxonomy" id="655353"/>
    <lineage>
        <taxon>Bacteria</taxon>
        <taxon>Pseudomonadati</taxon>
        <taxon>Pseudomonadota</taxon>
        <taxon>Alphaproteobacteria</taxon>
        <taxon>Hyphomicrobiales</taxon>
        <taxon>Cohaesibacteraceae</taxon>
    </lineage>
</organism>
<dbReference type="EMBL" id="FOVR01000002">
    <property type="protein sequence ID" value="SFN99415.1"/>
    <property type="molecule type" value="Genomic_DNA"/>
</dbReference>
<name>A0A1I5DJH4_9HYPH</name>
<keyword evidence="1" id="KW-0059">Arsenical resistance</keyword>
<dbReference type="InterPro" id="IPR023485">
    <property type="entry name" value="Ptyr_pPase"/>
</dbReference>
<keyword evidence="4" id="KW-1185">Reference proteome</keyword>
<dbReference type="Proteomes" id="UP000199236">
    <property type="component" value="Unassembled WGS sequence"/>
</dbReference>
<dbReference type="STRING" id="655353.SAMN04488056_102629"/>
<feature type="domain" description="Phosphotyrosine protein phosphatase I" evidence="2">
    <location>
        <begin position="13"/>
        <end position="145"/>
    </location>
</feature>
<accession>A0A1I5DJH4</accession>
<reference evidence="3 4" key="1">
    <citation type="submission" date="2016-10" db="EMBL/GenBank/DDBJ databases">
        <authorList>
            <person name="de Groot N.N."/>
        </authorList>
    </citation>
    <scope>NUCLEOTIDE SEQUENCE [LARGE SCALE GENOMIC DNA]</scope>
    <source>
        <strain evidence="3 4">CGMCC 1.9157</strain>
    </source>
</reference>
<sequence>MVLGLIGPDLRPDSILFACGMNAIRSPMAAALAKHLFPGTFYVQSVGVRCGKPDPFAAAVMEEIGLDISEHEPSCFDDLEDSYFDLIVSLAPEAHHRALEWSRGHAVETEYWPTMDPALVTGSREQIMDSYRAVRDGLIVKLKDRFEWITDIKA</sequence>
<dbReference type="SUPFAM" id="SSF52788">
    <property type="entry name" value="Phosphotyrosine protein phosphatases I"/>
    <property type="match status" value="1"/>
</dbReference>
<dbReference type="Pfam" id="PF01451">
    <property type="entry name" value="LMWPc"/>
    <property type="match status" value="1"/>
</dbReference>